<dbReference type="PROSITE" id="PS51790">
    <property type="entry name" value="MSRB"/>
    <property type="match status" value="1"/>
</dbReference>
<evidence type="ECO:0000256" key="3">
    <source>
        <dbReference type="ARBA" id="ARBA00022723"/>
    </source>
</evidence>
<dbReference type="RefSeq" id="WP_321565749.1">
    <property type="nucleotide sequence ID" value="NZ_CP139558.1"/>
</dbReference>
<evidence type="ECO:0000256" key="6">
    <source>
        <dbReference type="ARBA" id="ARBA00048488"/>
    </source>
</evidence>
<protein>
    <recommendedName>
        <fullName evidence="2">peptide-methionine (R)-S-oxide reductase</fullName>
        <ecNumber evidence="2">1.8.4.12</ecNumber>
    </recommendedName>
</protein>
<evidence type="ECO:0000259" key="8">
    <source>
        <dbReference type="PROSITE" id="PS51790"/>
    </source>
</evidence>
<dbReference type="SUPFAM" id="SSF51316">
    <property type="entry name" value="Mss4-like"/>
    <property type="match status" value="1"/>
</dbReference>
<dbReference type="PANTHER" id="PTHR46081">
    <property type="entry name" value="PEPTIDE METHIONINE SULFOXIDE REDUCTASE 2"/>
    <property type="match status" value="1"/>
</dbReference>
<name>A0ABZ0TU80_9SPHI</name>
<keyword evidence="10" id="KW-1185">Reference proteome</keyword>
<keyword evidence="3" id="KW-0479">Metal-binding</keyword>
<feature type="domain" description="MsrB" evidence="8">
    <location>
        <begin position="31"/>
        <end position="151"/>
    </location>
</feature>
<evidence type="ECO:0000256" key="1">
    <source>
        <dbReference type="ARBA" id="ARBA00001947"/>
    </source>
</evidence>
<dbReference type="PANTHER" id="PTHR46081:SF8">
    <property type="entry name" value="PEPTIDE METHIONINE SULFOXIDE REDUCTASE 2"/>
    <property type="match status" value="1"/>
</dbReference>
<organism evidence="9 10">
    <name type="scientific">Mucilaginibacter sabulilitoris</name>
    <dbReference type="NCBI Taxonomy" id="1173583"/>
    <lineage>
        <taxon>Bacteria</taxon>
        <taxon>Pseudomonadati</taxon>
        <taxon>Bacteroidota</taxon>
        <taxon>Sphingobacteriia</taxon>
        <taxon>Sphingobacteriales</taxon>
        <taxon>Sphingobacteriaceae</taxon>
        <taxon>Mucilaginibacter</taxon>
    </lineage>
</organism>
<accession>A0ABZ0TU80</accession>
<keyword evidence="5 9" id="KW-0560">Oxidoreductase</keyword>
<comment type="catalytic activity">
    <reaction evidence="6">
        <text>L-methionyl-[protein] + [thioredoxin]-disulfide + H2O = L-methionyl-(R)-S-oxide-[protein] + [thioredoxin]-dithiol</text>
        <dbReference type="Rhea" id="RHEA:24164"/>
        <dbReference type="Rhea" id="RHEA-COMP:10698"/>
        <dbReference type="Rhea" id="RHEA-COMP:10700"/>
        <dbReference type="Rhea" id="RHEA-COMP:12313"/>
        <dbReference type="Rhea" id="RHEA-COMP:12314"/>
        <dbReference type="ChEBI" id="CHEBI:15377"/>
        <dbReference type="ChEBI" id="CHEBI:16044"/>
        <dbReference type="ChEBI" id="CHEBI:29950"/>
        <dbReference type="ChEBI" id="CHEBI:45764"/>
        <dbReference type="ChEBI" id="CHEBI:50058"/>
        <dbReference type="EC" id="1.8.4.12"/>
    </reaction>
</comment>
<dbReference type="InterPro" id="IPR002579">
    <property type="entry name" value="Met_Sox_Rdtase_MsrB_dom"/>
</dbReference>
<comment type="cofactor">
    <cofactor evidence="1">
        <name>Zn(2+)</name>
        <dbReference type="ChEBI" id="CHEBI:29105"/>
    </cofactor>
</comment>
<dbReference type="NCBIfam" id="TIGR00357">
    <property type="entry name" value="peptide-methionine (R)-S-oxide reductase MsrB"/>
    <property type="match status" value="1"/>
</dbReference>
<keyword evidence="7" id="KW-0732">Signal</keyword>
<dbReference type="GO" id="GO:0033743">
    <property type="term" value="F:peptide-methionine (R)-S-oxide reductase activity"/>
    <property type="evidence" value="ECO:0007669"/>
    <property type="project" value="UniProtKB-EC"/>
</dbReference>
<feature type="chain" id="PRO_5046409432" description="peptide-methionine (R)-S-oxide reductase" evidence="7">
    <location>
        <begin position="19"/>
        <end position="161"/>
    </location>
</feature>
<evidence type="ECO:0000313" key="10">
    <source>
        <dbReference type="Proteomes" id="UP001324380"/>
    </source>
</evidence>
<evidence type="ECO:0000256" key="5">
    <source>
        <dbReference type="ARBA" id="ARBA00023002"/>
    </source>
</evidence>
<dbReference type="Proteomes" id="UP001324380">
    <property type="component" value="Chromosome"/>
</dbReference>
<evidence type="ECO:0000313" key="9">
    <source>
        <dbReference type="EMBL" id="WPU96656.1"/>
    </source>
</evidence>
<keyword evidence="4" id="KW-0862">Zinc</keyword>
<dbReference type="Gene3D" id="2.170.150.20">
    <property type="entry name" value="Peptide methionine sulfoxide reductase"/>
    <property type="match status" value="1"/>
</dbReference>
<evidence type="ECO:0000256" key="2">
    <source>
        <dbReference type="ARBA" id="ARBA00012499"/>
    </source>
</evidence>
<dbReference type="EMBL" id="CP139558">
    <property type="protein sequence ID" value="WPU96656.1"/>
    <property type="molecule type" value="Genomic_DNA"/>
</dbReference>
<reference evidence="9 10" key="1">
    <citation type="submission" date="2023-11" db="EMBL/GenBank/DDBJ databases">
        <title>Analysis of the Genomes of Mucilaginibacter gossypii cycad 4 and M. sabulilitoris SNA2: microbes with the potential for plant growth promotion.</title>
        <authorList>
            <person name="Hirsch A.M."/>
            <person name="Humm E."/>
            <person name="Rubbi M."/>
            <person name="Del Vecchio G."/>
            <person name="Ha S.M."/>
            <person name="Pellegrini M."/>
            <person name="Gunsalus R.P."/>
        </authorList>
    </citation>
    <scope>NUCLEOTIDE SEQUENCE [LARGE SCALE GENOMIC DNA]</scope>
    <source>
        <strain evidence="9 10">SNA2</strain>
    </source>
</reference>
<proteinExistence type="predicted"/>
<dbReference type="InterPro" id="IPR028427">
    <property type="entry name" value="Met_Sox_Rdtase_MsrB"/>
</dbReference>
<dbReference type="NCBIfam" id="NF004036">
    <property type="entry name" value="PRK05508.1"/>
    <property type="match status" value="1"/>
</dbReference>
<sequence>MRKLIIALLFLLPFVVTGCKQKTEAQEAPKAKHNYNKLTPEQEAVIVNKDTEMPFTGKYLKDMGKGVYVCARCNAPLYNSGSKFDSHCGWPSFDDEIKGAVKRVPDPDGMRTEIECAHCGGHLGHVFLGEGLTPKDTRHCVNSLSLKFVPQADVKNIKVLQ</sequence>
<gene>
    <name evidence="9" type="ORF">SNE25_14120</name>
</gene>
<dbReference type="Pfam" id="PF01641">
    <property type="entry name" value="SelR"/>
    <property type="match status" value="1"/>
</dbReference>
<dbReference type="EC" id="1.8.4.12" evidence="2"/>
<dbReference type="PROSITE" id="PS51257">
    <property type="entry name" value="PROKAR_LIPOPROTEIN"/>
    <property type="match status" value="1"/>
</dbReference>
<evidence type="ECO:0000256" key="7">
    <source>
        <dbReference type="SAM" id="SignalP"/>
    </source>
</evidence>
<dbReference type="InterPro" id="IPR011057">
    <property type="entry name" value="Mss4-like_sf"/>
</dbReference>
<evidence type="ECO:0000256" key="4">
    <source>
        <dbReference type="ARBA" id="ARBA00022833"/>
    </source>
</evidence>
<feature type="signal peptide" evidence="7">
    <location>
        <begin position="1"/>
        <end position="18"/>
    </location>
</feature>